<keyword evidence="2" id="KW-1185">Reference proteome</keyword>
<dbReference type="AlphaFoldDB" id="A0A9P6N7C4"/>
<dbReference type="Proteomes" id="UP000886653">
    <property type="component" value="Unassembled WGS sequence"/>
</dbReference>
<comment type="caution">
    <text evidence="1">The sequence shown here is derived from an EMBL/GenBank/DDBJ whole genome shotgun (WGS) entry which is preliminary data.</text>
</comment>
<name>A0A9P6N7C4_9BASI</name>
<accession>A0A9P6N7C4</accession>
<protein>
    <submittedName>
        <fullName evidence="1">Uncharacterized protein</fullName>
    </submittedName>
</protein>
<organism evidence="1 2">
    <name type="scientific">Cronartium quercuum f. sp. fusiforme G11</name>
    <dbReference type="NCBI Taxonomy" id="708437"/>
    <lineage>
        <taxon>Eukaryota</taxon>
        <taxon>Fungi</taxon>
        <taxon>Dikarya</taxon>
        <taxon>Basidiomycota</taxon>
        <taxon>Pucciniomycotina</taxon>
        <taxon>Pucciniomycetes</taxon>
        <taxon>Pucciniales</taxon>
        <taxon>Coleosporiaceae</taxon>
        <taxon>Cronartium</taxon>
    </lineage>
</organism>
<reference evidence="1" key="1">
    <citation type="submission" date="2013-11" db="EMBL/GenBank/DDBJ databases">
        <title>Genome sequence of the fusiform rust pathogen reveals effectors for host alternation and coevolution with pine.</title>
        <authorList>
            <consortium name="DOE Joint Genome Institute"/>
            <person name="Smith K."/>
            <person name="Pendleton A."/>
            <person name="Kubisiak T."/>
            <person name="Anderson C."/>
            <person name="Salamov A."/>
            <person name="Aerts A."/>
            <person name="Riley R."/>
            <person name="Clum A."/>
            <person name="Lindquist E."/>
            <person name="Ence D."/>
            <person name="Campbell M."/>
            <person name="Kronenberg Z."/>
            <person name="Feau N."/>
            <person name="Dhillon B."/>
            <person name="Hamelin R."/>
            <person name="Burleigh J."/>
            <person name="Smith J."/>
            <person name="Yandell M."/>
            <person name="Nelson C."/>
            <person name="Grigoriev I."/>
            <person name="Davis J."/>
        </authorList>
    </citation>
    <scope>NUCLEOTIDE SEQUENCE</scope>
    <source>
        <strain evidence="1">G11</strain>
    </source>
</reference>
<sequence>MSGSGWVGSGLTRQSMIEQSLSTTTTTTTTITTTTATATATATTLVRKSRLESHPSW</sequence>
<gene>
    <name evidence="1" type="ORF">CROQUDRAFT_111781</name>
</gene>
<proteinExistence type="predicted"/>
<dbReference type="EMBL" id="MU167953">
    <property type="protein sequence ID" value="KAG0139009.1"/>
    <property type="molecule type" value="Genomic_DNA"/>
</dbReference>
<evidence type="ECO:0000313" key="2">
    <source>
        <dbReference type="Proteomes" id="UP000886653"/>
    </source>
</evidence>
<evidence type="ECO:0000313" key="1">
    <source>
        <dbReference type="EMBL" id="KAG0139009.1"/>
    </source>
</evidence>